<evidence type="ECO:0000256" key="14">
    <source>
        <dbReference type="SAM" id="Phobius"/>
    </source>
</evidence>
<keyword evidence="5 14" id="KW-1133">Transmembrane helix</keyword>
<organism evidence="16 17">
    <name type="scientific">Octodon degus</name>
    <name type="common">Degu</name>
    <name type="synonym">Sciurus degus</name>
    <dbReference type="NCBI Taxonomy" id="10160"/>
    <lineage>
        <taxon>Eukaryota</taxon>
        <taxon>Metazoa</taxon>
        <taxon>Chordata</taxon>
        <taxon>Craniata</taxon>
        <taxon>Vertebrata</taxon>
        <taxon>Euteleostomi</taxon>
        <taxon>Mammalia</taxon>
        <taxon>Eutheria</taxon>
        <taxon>Euarchontoglires</taxon>
        <taxon>Glires</taxon>
        <taxon>Rodentia</taxon>
        <taxon>Hystricomorpha</taxon>
        <taxon>Octodontidae</taxon>
        <taxon>Octodon</taxon>
    </lineage>
</organism>
<dbReference type="GO" id="GO:0005886">
    <property type="term" value="C:plasma membrane"/>
    <property type="evidence" value="ECO:0007669"/>
    <property type="project" value="UniProtKB-SubCell"/>
</dbReference>
<dbReference type="PROSITE" id="PS00237">
    <property type="entry name" value="G_PROTEIN_RECEP_F1_1"/>
    <property type="match status" value="1"/>
</dbReference>
<evidence type="ECO:0000313" key="16">
    <source>
        <dbReference type="Proteomes" id="UP000515203"/>
    </source>
</evidence>
<evidence type="ECO:0000256" key="1">
    <source>
        <dbReference type="ARBA" id="ARBA00004651"/>
    </source>
</evidence>
<dbReference type="PROSITE" id="PS50262">
    <property type="entry name" value="G_PROTEIN_RECEP_F1_2"/>
    <property type="match status" value="1"/>
</dbReference>
<dbReference type="GO" id="GO:0007204">
    <property type="term" value="P:positive regulation of cytosolic calcium ion concentration"/>
    <property type="evidence" value="ECO:0007669"/>
    <property type="project" value="TreeGrafter"/>
</dbReference>
<evidence type="ECO:0000259" key="15">
    <source>
        <dbReference type="PROSITE" id="PS50262"/>
    </source>
</evidence>
<feature type="domain" description="G-protein coupled receptors family 1 profile" evidence="15">
    <location>
        <begin position="43"/>
        <end position="304"/>
    </location>
</feature>
<dbReference type="Gene3D" id="1.20.1070.10">
    <property type="entry name" value="Rhodopsin 7-helix transmembrane proteins"/>
    <property type="match status" value="1"/>
</dbReference>
<dbReference type="GO" id="GO:0006935">
    <property type="term" value="P:chemotaxis"/>
    <property type="evidence" value="ECO:0007669"/>
    <property type="project" value="UniProtKB-KW"/>
</dbReference>
<dbReference type="InterPro" id="IPR000276">
    <property type="entry name" value="GPCR_Rhodpsn"/>
</dbReference>
<evidence type="ECO:0000256" key="11">
    <source>
        <dbReference type="ARBA" id="ARBA00023224"/>
    </source>
</evidence>
<keyword evidence="2" id="KW-1003">Cell membrane</keyword>
<feature type="transmembrane region" description="Helical" evidence="14">
    <location>
        <begin position="242"/>
        <end position="261"/>
    </location>
</feature>
<dbReference type="GeneID" id="101565588"/>
<keyword evidence="3" id="KW-0145">Chemotaxis</keyword>
<evidence type="ECO:0000256" key="12">
    <source>
        <dbReference type="ARBA" id="ARBA00025736"/>
    </source>
</evidence>
<feature type="transmembrane region" description="Helical" evidence="14">
    <location>
        <begin position="281"/>
        <end position="307"/>
    </location>
</feature>
<evidence type="ECO:0000256" key="3">
    <source>
        <dbReference type="ARBA" id="ARBA00022500"/>
    </source>
</evidence>
<evidence type="ECO:0000256" key="4">
    <source>
        <dbReference type="ARBA" id="ARBA00022692"/>
    </source>
</evidence>
<dbReference type="InterPro" id="IPR017452">
    <property type="entry name" value="GPCR_Rhodpsn_7TM"/>
</dbReference>
<evidence type="ECO:0000256" key="5">
    <source>
        <dbReference type="ARBA" id="ARBA00022989"/>
    </source>
</evidence>
<dbReference type="OrthoDB" id="6088892at2759"/>
<keyword evidence="4 13" id="KW-0812">Transmembrane</keyword>
<dbReference type="GO" id="GO:0007200">
    <property type="term" value="P:phospholipase C-activating G protein-coupled receptor signaling pathway"/>
    <property type="evidence" value="ECO:0007669"/>
    <property type="project" value="TreeGrafter"/>
</dbReference>
<dbReference type="GO" id="GO:0004982">
    <property type="term" value="F:N-formyl peptide receptor activity"/>
    <property type="evidence" value="ECO:0007669"/>
    <property type="project" value="TreeGrafter"/>
</dbReference>
<feature type="transmembrane region" description="Helical" evidence="14">
    <location>
        <begin position="63"/>
        <end position="87"/>
    </location>
</feature>
<keyword evidence="11 13" id="KW-0807">Transducer</keyword>
<dbReference type="Pfam" id="PF00001">
    <property type="entry name" value="7tm_1"/>
    <property type="match status" value="1"/>
</dbReference>
<evidence type="ECO:0000256" key="13">
    <source>
        <dbReference type="RuleBase" id="RU000688"/>
    </source>
</evidence>
<dbReference type="PANTHER" id="PTHR24225">
    <property type="entry name" value="CHEMOTACTIC RECEPTOR"/>
    <property type="match status" value="1"/>
</dbReference>
<evidence type="ECO:0000256" key="9">
    <source>
        <dbReference type="ARBA" id="ARBA00023170"/>
    </source>
</evidence>
<feature type="transmembrane region" description="Helical" evidence="14">
    <location>
        <begin position="107"/>
        <end position="132"/>
    </location>
</feature>
<comment type="similarity">
    <text evidence="12">Belongs to the chemokine-like receptor (CMKLR) family.</text>
</comment>
<feature type="transmembrane region" description="Helical" evidence="14">
    <location>
        <begin position="144"/>
        <end position="163"/>
    </location>
</feature>
<feature type="transmembrane region" description="Helical" evidence="14">
    <location>
        <begin position="23"/>
        <end position="51"/>
    </location>
</feature>
<dbReference type="GO" id="GO:0006954">
    <property type="term" value="P:inflammatory response"/>
    <property type="evidence" value="ECO:0007669"/>
    <property type="project" value="TreeGrafter"/>
</dbReference>
<evidence type="ECO:0000256" key="10">
    <source>
        <dbReference type="ARBA" id="ARBA00023180"/>
    </source>
</evidence>
<keyword evidence="9 13" id="KW-0675">Receptor</keyword>
<dbReference type="FunFam" id="1.20.1070.10:FF:000034">
    <property type="entry name" value="G-protein coupled receptor 1"/>
    <property type="match status" value="1"/>
</dbReference>
<dbReference type="InParanoid" id="A0A6P3FFC9"/>
<comment type="subcellular location">
    <subcellularLocation>
        <location evidence="1">Cell membrane</location>
        <topology evidence="1">Multi-pass membrane protein</topology>
    </subcellularLocation>
</comment>
<feature type="transmembrane region" description="Helical" evidence="14">
    <location>
        <begin position="197"/>
        <end position="221"/>
    </location>
</feature>
<keyword evidence="16" id="KW-1185">Reference proteome</keyword>
<dbReference type="PRINTS" id="PR00237">
    <property type="entry name" value="GPCRRHODOPSN"/>
</dbReference>
<keyword evidence="7 14" id="KW-0472">Membrane</keyword>
<name>A0A6P3FFC9_OCTDE</name>
<evidence type="ECO:0000256" key="6">
    <source>
        <dbReference type="ARBA" id="ARBA00023040"/>
    </source>
</evidence>
<sequence>MEANISVPPYESEWMRHENTIRAVLWIVSMVLLSITFVLGVLGNGLVIWVAGFRMTRTVTTICYLNLALADFFFSVTLPFCIVSTAMRGLWPFGWFLCKFTNIMMAINQYGSIFLIAVISLDRCICILHPVWSQKHRNVNLAKKVVVGSWILAVVFSLPAFIFPNTVSDAKGNVYCLDSIEPLGFTEEEQMEVLRAIILPMGITQFIIGFCMPMSTMLVCYGLIAAKIHGMHIIKSSRPFQVLIAVVASFFICWFPFQLILLVGKVWVKDIELYEDKIIHIYHLLLLPTMSLACFNSCLNPILYVFVGQDFRERLIHSLPITLERALSDNIAQAFDTATSSLAPPADEALTKM</sequence>
<keyword evidence="6 13" id="KW-0297">G-protein coupled receptor</keyword>
<reference evidence="17" key="1">
    <citation type="submission" date="2025-08" db="UniProtKB">
        <authorList>
            <consortium name="RefSeq"/>
        </authorList>
    </citation>
    <scope>IDENTIFICATION</scope>
</reference>
<dbReference type="PRINTS" id="PR00526">
    <property type="entry name" value="FMETLEUPHER"/>
</dbReference>
<comment type="similarity">
    <text evidence="13">Belongs to the G-protein coupled receptor 1 family.</text>
</comment>
<dbReference type="RefSeq" id="XP_004644735.1">
    <property type="nucleotide sequence ID" value="XM_004644678.2"/>
</dbReference>
<keyword evidence="8" id="KW-1015">Disulfide bond</keyword>
<dbReference type="Proteomes" id="UP000515203">
    <property type="component" value="Unplaced"/>
</dbReference>
<dbReference type="SUPFAM" id="SSF81321">
    <property type="entry name" value="Family A G protein-coupled receptor-like"/>
    <property type="match status" value="1"/>
</dbReference>
<dbReference type="AlphaFoldDB" id="A0A6P3FFC9"/>
<evidence type="ECO:0000256" key="8">
    <source>
        <dbReference type="ARBA" id="ARBA00023157"/>
    </source>
</evidence>
<dbReference type="GO" id="GO:0004875">
    <property type="term" value="F:complement receptor activity"/>
    <property type="evidence" value="ECO:0007669"/>
    <property type="project" value="TreeGrafter"/>
</dbReference>
<evidence type="ECO:0000256" key="2">
    <source>
        <dbReference type="ARBA" id="ARBA00022475"/>
    </source>
</evidence>
<proteinExistence type="inferred from homology"/>
<gene>
    <name evidence="17" type="primary">LOC101565588</name>
</gene>
<protein>
    <submittedName>
        <fullName evidence="17">N-formyl peptide receptor 2-like</fullName>
    </submittedName>
</protein>
<evidence type="ECO:0000256" key="7">
    <source>
        <dbReference type="ARBA" id="ARBA00023136"/>
    </source>
</evidence>
<accession>A0A6P3FFC9</accession>
<keyword evidence="10" id="KW-0325">Glycoprotein</keyword>
<dbReference type="PANTHER" id="PTHR24225:SF0">
    <property type="entry name" value="N-FORMYL PEPTIDE RECEPTOR 2"/>
    <property type="match status" value="1"/>
</dbReference>
<dbReference type="InterPro" id="IPR000826">
    <property type="entry name" value="Formyl_rcpt-rel"/>
</dbReference>
<evidence type="ECO:0000313" key="17">
    <source>
        <dbReference type="RefSeq" id="XP_004644735.1"/>
    </source>
</evidence>